<dbReference type="AlphaFoldDB" id="A0A059B085"/>
<gene>
    <name evidence="1" type="ORF">EUGRSUZ_H02265</name>
</gene>
<dbReference type="Gramene" id="KCW59513">
    <property type="protein sequence ID" value="KCW59513"/>
    <property type="gene ID" value="EUGRSUZ_H02265"/>
</dbReference>
<dbReference type="InParanoid" id="A0A059B085"/>
<sequence length="71" mass="7962">MQQLIPVAASQTIFFLFRGDRVPLVMAKGVLHRERFLSESLPRSEDVPSPGIKIRRSLCAFSVHPSSSRPN</sequence>
<proteinExistence type="predicted"/>
<dbReference type="EMBL" id="KK198760">
    <property type="protein sequence ID" value="KCW59513.1"/>
    <property type="molecule type" value="Genomic_DNA"/>
</dbReference>
<reference evidence="1" key="1">
    <citation type="submission" date="2013-07" db="EMBL/GenBank/DDBJ databases">
        <title>The genome of Eucalyptus grandis.</title>
        <authorList>
            <person name="Schmutz J."/>
            <person name="Hayes R."/>
            <person name="Myburg A."/>
            <person name="Tuskan G."/>
            <person name="Grattapaglia D."/>
            <person name="Rokhsar D.S."/>
        </authorList>
    </citation>
    <scope>NUCLEOTIDE SEQUENCE</scope>
    <source>
        <tissue evidence="1">Leaf extractions</tissue>
    </source>
</reference>
<evidence type="ECO:0000313" key="1">
    <source>
        <dbReference type="EMBL" id="KCW59513.1"/>
    </source>
</evidence>
<protein>
    <submittedName>
        <fullName evidence="1">Uncharacterized protein</fullName>
    </submittedName>
</protein>
<name>A0A059B085_EUCGR</name>
<accession>A0A059B085</accession>
<organism evidence="1">
    <name type="scientific">Eucalyptus grandis</name>
    <name type="common">Flooded gum</name>
    <dbReference type="NCBI Taxonomy" id="71139"/>
    <lineage>
        <taxon>Eukaryota</taxon>
        <taxon>Viridiplantae</taxon>
        <taxon>Streptophyta</taxon>
        <taxon>Embryophyta</taxon>
        <taxon>Tracheophyta</taxon>
        <taxon>Spermatophyta</taxon>
        <taxon>Magnoliopsida</taxon>
        <taxon>eudicotyledons</taxon>
        <taxon>Gunneridae</taxon>
        <taxon>Pentapetalae</taxon>
        <taxon>rosids</taxon>
        <taxon>malvids</taxon>
        <taxon>Myrtales</taxon>
        <taxon>Myrtaceae</taxon>
        <taxon>Myrtoideae</taxon>
        <taxon>Eucalypteae</taxon>
        <taxon>Eucalyptus</taxon>
    </lineage>
</organism>